<organism evidence="2 3">
    <name type="scientific">Edwardsiella anguillarum ET080813</name>
    <dbReference type="NCBI Taxonomy" id="667120"/>
    <lineage>
        <taxon>Bacteria</taxon>
        <taxon>Pseudomonadati</taxon>
        <taxon>Pseudomonadota</taxon>
        <taxon>Gammaproteobacteria</taxon>
        <taxon>Enterobacterales</taxon>
        <taxon>Hafniaceae</taxon>
        <taxon>Edwardsiella</taxon>
    </lineage>
</organism>
<dbReference type="EMBL" id="CP006664">
    <property type="protein sequence ID" value="AIJ09114.1"/>
    <property type="molecule type" value="Genomic_DNA"/>
</dbReference>
<dbReference type="HOGENOM" id="CLU_3343088_0_0_6"/>
<keyword evidence="1" id="KW-0812">Transmembrane</keyword>
<name>A0A076LU72_9GAMM</name>
<accession>A0A076LU72</accession>
<protein>
    <submittedName>
        <fullName evidence="2">Uncharacterized protein</fullName>
    </submittedName>
</protein>
<reference evidence="2 3" key="1">
    <citation type="journal article" date="2012" name="PLoS ONE">
        <title>Edwardsiella comparative phylogenomics reveal the new intra/inter-species taxonomic relationships, virulence evolution and niche adaptation mechanisms.</title>
        <authorList>
            <person name="Yang M."/>
            <person name="Lv Y."/>
            <person name="Xiao J."/>
            <person name="Wu H."/>
            <person name="Zheng H."/>
            <person name="Liu Q."/>
            <person name="Zhang Y."/>
            <person name="Wang Q."/>
        </authorList>
    </citation>
    <scope>NUCLEOTIDE SEQUENCE [LARGE SCALE GENOMIC DNA]</scope>
    <source>
        <strain evidence="3">080813</strain>
    </source>
</reference>
<evidence type="ECO:0000313" key="3">
    <source>
        <dbReference type="Proteomes" id="UP000028681"/>
    </source>
</evidence>
<feature type="transmembrane region" description="Helical" evidence="1">
    <location>
        <begin position="13"/>
        <end position="33"/>
    </location>
</feature>
<proteinExistence type="predicted"/>
<dbReference type="KEGG" id="ete:ETEE_2681"/>
<evidence type="ECO:0000313" key="2">
    <source>
        <dbReference type="EMBL" id="AIJ09114.1"/>
    </source>
</evidence>
<gene>
    <name evidence="2" type="ORF">ETEE_2681</name>
</gene>
<evidence type="ECO:0000256" key="1">
    <source>
        <dbReference type="SAM" id="Phobius"/>
    </source>
</evidence>
<sequence length="37" mass="4434">MVSYHICHVSIDIFIYKIICFGLVKILCFRSLIFREL</sequence>
<dbReference type="AlphaFoldDB" id="A0A076LU72"/>
<keyword evidence="1" id="KW-1133">Transmembrane helix</keyword>
<dbReference type="Proteomes" id="UP000028681">
    <property type="component" value="Chromosome"/>
</dbReference>
<keyword evidence="1" id="KW-0472">Membrane</keyword>